<sequence>MTLLRAFHATKVLALAGLLVATACLPVRAGDWGGPREVQTRTRHIRLYSHRSFSRHEFDRMGYGTTYSRNRLPRNQWAAENGPPEVETRTRHIRFPRYRPYDRQYSERLRYRDGWGRDQAVRNIWTSGDRYDHRPDSYGGERLDIYGGDGFPDTIGSIGTYAGGISAYRDPGNGIYFSQEGNYSYYDDGQFTPPPQVKRAKIIVMSPKTFNRACAWEHGVCVIRR</sequence>
<proteinExistence type="predicted"/>
<dbReference type="EMBL" id="WXFA01000013">
    <property type="protein sequence ID" value="MBM3093155.1"/>
    <property type="molecule type" value="Genomic_DNA"/>
</dbReference>
<protein>
    <submittedName>
        <fullName evidence="2">Uncharacterized protein</fullName>
    </submittedName>
</protein>
<organism evidence="2 3">
    <name type="scientific">Ensifer canadensis</name>
    <dbReference type="NCBI Taxonomy" id="555315"/>
    <lineage>
        <taxon>Bacteria</taxon>
        <taxon>Pseudomonadati</taxon>
        <taxon>Pseudomonadota</taxon>
        <taxon>Alphaproteobacteria</taxon>
        <taxon>Hyphomicrobiales</taxon>
        <taxon>Rhizobiaceae</taxon>
        <taxon>Sinorhizobium/Ensifer group</taxon>
        <taxon>Ensifer</taxon>
    </lineage>
</organism>
<dbReference type="Proteomes" id="UP000744980">
    <property type="component" value="Unassembled WGS sequence"/>
</dbReference>
<dbReference type="RefSeq" id="WP_025425093.1">
    <property type="nucleotide sequence ID" value="NZ_CP083370.1"/>
</dbReference>
<evidence type="ECO:0000313" key="3">
    <source>
        <dbReference type="Proteomes" id="UP000744980"/>
    </source>
</evidence>
<evidence type="ECO:0000313" key="2">
    <source>
        <dbReference type="EMBL" id="MBM3093155.1"/>
    </source>
</evidence>
<feature type="signal peptide" evidence="1">
    <location>
        <begin position="1"/>
        <end position="29"/>
    </location>
</feature>
<reference evidence="2 3" key="1">
    <citation type="submission" date="2020-01" db="EMBL/GenBank/DDBJ databases">
        <title>Draft genome assembly of Ensifer adhaerens T173.</title>
        <authorList>
            <person name="Craig J.E."/>
            <person name="Stinchcombe J.R."/>
        </authorList>
    </citation>
    <scope>NUCLEOTIDE SEQUENCE [LARGE SCALE GENOMIC DNA]</scope>
    <source>
        <strain evidence="2 3">T173</strain>
    </source>
</reference>
<evidence type="ECO:0000256" key="1">
    <source>
        <dbReference type="SAM" id="SignalP"/>
    </source>
</evidence>
<dbReference type="PROSITE" id="PS51257">
    <property type="entry name" value="PROKAR_LIPOPROTEIN"/>
    <property type="match status" value="1"/>
</dbReference>
<keyword evidence="1" id="KW-0732">Signal</keyword>
<dbReference type="AlphaFoldDB" id="A0AAW4FPB9"/>
<feature type="chain" id="PRO_5043946769" evidence="1">
    <location>
        <begin position="30"/>
        <end position="225"/>
    </location>
</feature>
<comment type="caution">
    <text evidence="2">The sequence shown here is derived from an EMBL/GenBank/DDBJ whole genome shotgun (WGS) entry which is preliminary data.</text>
</comment>
<name>A0AAW4FPB9_9HYPH</name>
<accession>A0AAW4FPB9</accession>
<gene>
    <name evidence="2" type="ORF">GFB56_20505</name>
</gene>
<keyword evidence="3" id="KW-1185">Reference proteome</keyword>